<evidence type="ECO:0000313" key="5">
    <source>
        <dbReference type="Proteomes" id="UP000656042"/>
    </source>
</evidence>
<comment type="similarity">
    <text evidence="3">Belongs to the flavin-dependent halogenase family. Bacterial tryptophan halogenase subfamily.</text>
</comment>
<dbReference type="InterPro" id="IPR036188">
    <property type="entry name" value="FAD/NAD-bd_sf"/>
</dbReference>
<dbReference type="InterPro" id="IPR050816">
    <property type="entry name" value="Flavin-dep_Halogenase_NPB"/>
</dbReference>
<dbReference type="PANTHER" id="PTHR43747:SF5">
    <property type="entry name" value="FAD-BINDING DOMAIN-CONTAINING PROTEIN"/>
    <property type="match status" value="1"/>
</dbReference>
<gene>
    <name evidence="4" type="ORF">GCM10012284_19150</name>
</gene>
<proteinExistence type="inferred from homology"/>
<dbReference type="Gene3D" id="3.30.9.100">
    <property type="match status" value="1"/>
</dbReference>
<keyword evidence="1" id="KW-0560">Oxidoreductase</keyword>
<accession>A0A8J3FNX8</accession>
<dbReference type="SUPFAM" id="SSF51905">
    <property type="entry name" value="FAD/NAD(P)-binding domain"/>
    <property type="match status" value="1"/>
</dbReference>
<keyword evidence="5" id="KW-1185">Reference proteome</keyword>
<evidence type="ECO:0000313" key="4">
    <source>
        <dbReference type="EMBL" id="GGK85010.1"/>
    </source>
</evidence>
<keyword evidence="2" id="KW-0503">Monooxygenase</keyword>
<dbReference type="PANTHER" id="PTHR43747">
    <property type="entry name" value="FAD-BINDING PROTEIN"/>
    <property type="match status" value="1"/>
</dbReference>
<dbReference type="AlphaFoldDB" id="A0A8J3FNX8"/>
<protein>
    <submittedName>
        <fullName evidence="4">FAD-binding protein</fullName>
    </submittedName>
</protein>
<dbReference type="Pfam" id="PF04820">
    <property type="entry name" value="Trp_halogenase"/>
    <property type="match status" value="2"/>
</dbReference>
<dbReference type="PRINTS" id="PR00420">
    <property type="entry name" value="RNGMNOXGNASE"/>
</dbReference>
<sequence>MAKRVLVIGGGPGGSTAAALLAKHGQQVQLLERETFPRYKVGESLASACRVVLELSGAVAKVDAQGFPDKTGALLRWGQEEDWAIDWQALFGSNVASWQVEREDFDAILLDHAAETGVDVRQNATVREVHFGDDGRPYAATWVDGASGETHRSEFDVVIDASGRAGVLSQQHFGLRRHHEIFRNVALWGYWQGGSLLPGTPSGGLDVISHPDGWYWVIPLRKDRYSVGFVTHKTNLVERRPAHSSLEEMLLSIVNESESVRGLLSEGSFCGKARVDQDYSYVADRFCGDGYYFVGDAACFLDPLLATGVHLALYSGMLAATAILAEDRGEVEPAEATAFYETLYRNAYARLLVLVSGVYEQYKGKDSYFWLAQRMVREQSDSADPSKAAFVEIVAGFSDLRDASSPGGTTPMTGLLAEAQRAVDRVNATAPRGASSLASLRIDPSDLHDKATGLYLVTKPELGIRRGRPA</sequence>
<evidence type="ECO:0000256" key="3">
    <source>
        <dbReference type="ARBA" id="ARBA00038396"/>
    </source>
</evidence>
<dbReference type="InterPro" id="IPR006905">
    <property type="entry name" value="Flavin_halogenase"/>
</dbReference>
<reference evidence="4" key="1">
    <citation type="journal article" date="2014" name="Int. J. Syst. Evol. Microbiol.">
        <title>Complete genome sequence of Corynebacterium casei LMG S-19264T (=DSM 44701T), isolated from a smear-ripened cheese.</title>
        <authorList>
            <consortium name="US DOE Joint Genome Institute (JGI-PGF)"/>
            <person name="Walter F."/>
            <person name="Albersmeier A."/>
            <person name="Kalinowski J."/>
            <person name="Ruckert C."/>
        </authorList>
    </citation>
    <scope>NUCLEOTIDE SEQUENCE</scope>
    <source>
        <strain evidence="4">CGMCC 4.7299</strain>
    </source>
</reference>
<reference evidence="4" key="2">
    <citation type="submission" date="2020-09" db="EMBL/GenBank/DDBJ databases">
        <authorList>
            <person name="Sun Q."/>
            <person name="Zhou Y."/>
        </authorList>
    </citation>
    <scope>NUCLEOTIDE SEQUENCE</scope>
    <source>
        <strain evidence="4">CGMCC 4.7299</strain>
    </source>
</reference>
<dbReference type="EMBL" id="BMMX01000005">
    <property type="protein sequence ID" value="GGK85010.1"/>
    <property type="molecule type" value="Genomic_DNA"/>
</dbReference>
<dbReference type="Proteomes" id="UP000656042">
    <property type="component" value="Unassembled WGS sequence"/>
</dbReference>
<comment type="caution">
    <text evidence="4">The sequence shown here is derived from an EMBL/GenBank/DDBJ whole genome shotgun (WGS) entry which is preliminary data.</text>
</comment>
<evidence type="ECO:0000256" key="1">
    <source>
        <dbReference type="ARBA" id="ARBA00023002"/>
    </source>
</evidence>
<dbReference type="RefSeq" id="WP_189078765.1">
    <property type="nucleotide sequence ID" value="NZ_BMMX01000005.1"/>
</dbReference>
<evidence type="ECO:0000256" key="2">
    <source>
        <dbReference type="ARBA" id="ARBA00023033"/>
    </source>
</evidence>
<dbReference type="Gene3D" id="3.50.50.60">
    <property type="entry name" value="FAD/NAD(P)-binding domain"/>
    <property type="match status" value="1"/>
</dbReference>
<dbReference type="GO" id="GO:0004497">
    <property type="term" value="F:monooxygenase activity"/>
    <property type="evidence" value="ECO:0007669"/>
    <property type="project" value="UniProtKB-KW"/>
</dbReference>
<organism evidence="4 5">
    <name type="scientific">Mangrovihabitans endophyticus</name>
    <dbReference type="NCBI Taxonomy" id="1751298"/>
    <lineage>
        <taxon>Bacteria</taxon>
        <taxon>Bacillati</taxon>
        <taxon>Actinomycetota</taxon>
        <taxon>Actinomycetes</taxon>
        <taxon>Micromonosporales</taxon>
        <taxon>Micromonosporaceae</taxon>
        <taxon>Mangrovihabitans</taxon>
    </lineage>
</organism>
<name>A0A8J3FNX8_9ACTN</name>